<evidence type="ECO:0000256" key="3">
    <source>
        <dbReference type="ARBA" id="ARBA00022714"/>
    </source>
</evidence>
<keyword evidence="4" id="KW-0479">Metal-binding</keyword>
<proteinExistence type="predicted"/>
<organism evidence="11 12">
    <name type="scientific">Kriegella aquimaris</name>
    <dbReference type="NCBI Taxonomy" id="192904"/>
    <lineage>
        <taxon>Bacteria</taxon>
        <taxon>Pseudomonadati</taxon>
        <taxon>Bacteroidota</taxon>
        <taxon>Flavobacteriia</taxon>
        <taxon>Flavobacteriales</taxon>
        <taxon>Flavobacteriaceae</taxon>
        <taxon>Kriegella</taxon>
    </lineage>
</organism>
<dbReference type="GO" id="GO:0046872">
    <property type="term" value="F:metal ion binding"/>
    <property type="evidence" value="ECO:0007669"/>
    <property type="project" value="UniProtKB-KW"/>
</dbReference>
<dbReference type="PROSITE" id="PS00197">
    <property type="entry name" value="2FE2S_FER_1"/>
    <property type="match status" value="1"/>
</dbReference>
<dbReference type="InterPro" id="IPR012675">
    <property type="entry name" value="Beta-grasp_dom_sf"/>
</dbReference>
<dbReference type="PRINTS" id="PR00371">
    <property type="entry name" value="FPNCR"/>
</dbReference>
<evidence type="ECO:0000313" key="11">
    <source>
        <dbReference type="EMBL" id="SDM11103.1"/>
    </source>
</evidence>
<evidence type="ECO:0000256" key="6">
    <source>
        <dbReference type="ARBA" id="ARBA00023002"/>
    </source>
</evidence>
<keyword evidence="3" id="KW-0001">2Fe-2S</keyword>
<dbReference type="CDD" id="cd06214">
    <property type="entry name" value="PA_degradation_oxidoreductase_like"/>
    <property type="match status" value="1"/>
</dbReference>
<dbReference type="InterPro" id="IPR008333">
    <property type="entry name" value="Cbr1-like_FAD-bd_dom"/>
</dbReference>
<evidence type="ECO:0000313" key="12">
    <source>
        <dbReference type="Proteomes" id="UP000199440"/>
    </source>
</evidence>
<name>A0A1G9QJF6_9FLAO</name>
<dbReference type="PROSITE" id="PS51384">
    <property type="entry name" value="FAD_FR"/>
    <property type="match status" value="1"/>
</dbReference>
<keyword evidence="7" id="KW-0408">Iron</keyword>
<dbReference type="InterPro" id="IPR017927">
    <property type="entry name" value="FAD-bd_FR_type"/>
</dbReference>
<dbReference type="Proteomes" id="UP000199440">
    <property type="component" value="Unassembled WGS sequence"/>
</dbReference>
<dbReference type="Pfam" id="PF00175">
    <property type="entry name" value="NAD_binding_1"/>
    <property type="match status" value="1"/>
</dbReference>
<dbReference type="Gene3D" id="3.40.50.80">
    <property type="entry name" value="Nucleotide-binding domain of ferredoxin-NADP reductase (FNR) module"/>
    <property type="match status" value="1"/>
</dbReference>
<dbReference type="InterPro" id="IPR006058">
    <property type="entry name" value="2Fe2S_fd_BS"/>
</dbReference>
<dbReference type="EMBL" id="FNGV01000005">
    <property type="protein sequence ID" value="SDM11103.1"/>
    <property type="molecule type" value="Genomic_DNA"/>
</dbReference>
<dbReference type="Pfam" id="PF00970">
    <property type="entry name" value="FAD_binding_6"/>
    <property type="match status" value="1"/>
</dbReference>
<dbReference type="SUPFAM" id="SSF63380">
    <property type="entry name" value="Riboflavin synthase domain-like"/>
    <property type="match status" value="1"/>
</dbReference>
<keyword evidence="2" id="KW-0285">Flavoprotein</keyword>
<evidence type="ECO:0000256" key="8">
    <source>
        <dbReference type="ARBA" id="ARBA00023014"/>
    </source>
</evidence>
<evidence type="ECO:0000256" key="4">
    <source>
        <dbReference type="ARBA" id="ARBA00022723"/>
    </source>
</evidence>
<dbReference type="STRING" id="192904.SAMN04488514_10570"/>
<dbReference type="GO" id="GO:0016491">
    <property type="term" value="F:oxidoreductase activity"/>
    <property type="evidence" value="ECO:0007669"/>
    <property type="project" value="UniProtKB-KW"/>
</dbReference>
<dbReference type="PANTHER" id="PTHR47354:SF8">
    <property type="entry name" value="1,2-PHENYLACETYL-COA EPOXIDASE, SUBUNIT E"/>
    <property type="match status" value="1"/>
</dbReference>
<gene>
    <name evidence="11" type="ORF">SAMN04488514_10570</name>
</gene>
<evidence type="ECO:0000256" key="7">
    <source>
        <dbReference type="ARBA" id="ARBA00023004"/>
    </source>
</evidence>
<dbReference type="InterPro" id="IPR001041">
    <property type="entry name" value="2Fe-2S_ferredoxin-type"/>
</dbReference>
<dbReference type="InterPro" id="IPR001709">
    <property type="entry name" value="Flavoprot_Pyr_Nucl_cyt_Rdtase"/>
</dbReference>
<dbReference type="AlphaFoldDB" id="A0A1G9QJF6"/>
<evidence type="ECO:0000256" key="5">
    <source>
        <dbReference type="ARBA" id="ARBA00022827"/>
    </source>
</evidence>
<keyword evidence="5" id="KW-0274">FAD</keyword>
<dbReference type="GO" id="GO:0051537">
    <property type="term" value="F:2 iron, 2 sulfur cluster binding"/>
    <property type="evidence" value="ECO:0007669"/>
    <property type="project" value="UniProtKB-KW"/>
</dbReference>
<dbReference type="GO" id="GO:0050660">
    <property type="term" value="F:flavin adenine dinucleotide binding"/>
    <property type="evidence" value="ECO:0007669"/>
    <property type="project" value="TreeGrafter"/>
</dbReference>
<keyword evidence="6" id="KW-0560">Oxidoreductase</keyword>
<reference evidence="12" key="1">
    <citation type="submission" date="2016-10" db="EMBL/GenBank/DDBJ databases">
        <authorList>
            <person name="Varghese N."/>
            <person name="Submissions S."/>
        </authorList>
    </citation>
    <scope>NUCLEOTIDE SEQUENCE [LARGE SCALE GENOMIC DNA]</scope>
    <source>
        <strain evidence="12">DSM 19886</strain>
    </source>
</reference>
<keyword evidence="12" id="KW-1185">Reference proteome</keyword>
<comment type="cofactor">
    <cofactor evidence="1">
        <name>FAD</name>
        <dbReference type="ChEBI" id="CHEBI:57692"/>
    </cofactor>
</comment>
<dbReference type="InterPro" id="IPR050415">
    <property type="entry name" value="MRET"/>
</dbReference>
<evidence type="ECO:0000256" key="2">
    <source>
        <dbReference type="ARBA" id="ARBA00022630"/>
    </source>
</evidence>
<dbReference type="PROSITE" id="PS51085">
    <property type="entry name" value="2FE2S_FER_2"/>
    <property type="match status" value="1"/>
</dbReference>
<dbReference type="InterPro" id="IPR036010">
    <property type="entry name" value="2Fe-2S_ferredoxin-like_sf"/>
</dbReference>
<dbReference type="SUPFAM" id="SSF52343">
    <property type="entry name" value="Ferredoxin reductase-like, C-terminal NADP-linked domain"/>
    <property type="match status" value="1"/>
</dbReference>
<evidence type="ECO:0000259" key="9">
    <source>
        <dbReference type="PROSITE" id="PS51085"/>
    </source>
</evidence>
<dbReference type="InterPro" id="IPR001433">
    <property type="entry name" value="OxRdtase_FAD/NAD-bd"/>
</dbReference>
<feature type="domain" description="2Fe-2S ferredoxin-type" evidence="9">
    <location>
        <begin position="290"/>
        <end position="380"/>
    </location>
</feature>
<keyword evidence="8" id="KW-0411">Iron-sulfur</keyword>
<evidence type="ECO:0000256" key="1">
    <source>
        <dbReference type="ARBA" id="ARBA00001974"/>
    </source>
</evidence>
<evidence type="ECO:0000259" key="10">
    <source>
        <dbReference type="PROSITE" id="PS51384"/>
    </source>
</evidence>
<dbReference type="Gene3D" id="3.10.20.30">
    <property type="match status" value="1"/>
</dbReference>
<dbReference type="SUPFAM" id="SSF54292">
    <property type="entry name" value="2Fe-2S ferredoxin-like"/>
    <property type="match status" value="1"/>
</dbReference>
<dbReference type="PRINTS" id="PR00406">
    <property type="entry name" value="CYTB5RDTASE"/>
</dbReference>
<protein>
    <submittedName>
        <fullName evidence="11">Ring-1,2-phenylacetyl-CoA epoxidase subunit PaaE</fullName>
    </submittedName>
</protein>
<dbReference type="Pfam" id="PF00111">
    <property type="entry name" value="Fer2"/>
    <property type="match status" value="1"/>
</dbReference>
<accession>A0A1G9QJF6</accession>
<dbReference type="Gene3D" id="2.40.30.10">
    <property type="entry name" value="Translation factors"/>
    <property type="match status" value="1"/>
</dbReference>
<sequence length="380" mass="42804">MFFYAFRFKSSRHCLILYSINNSLQKTKHLCMADFHSLPVKHIKALTPNSVAITFSIPKELIQTFDFIPGQYITIKKEIKGKELRRAYSISSSPKSDCFTIGVKKVDKGGFSDYAHSKLAVGDMLEVMPPEGRFTFKPSNTPKKIIAFAAGSGITPIMSISRAVLESNPKNQMVLVYGNKSFKDTMFYTDLVKLELDYANRFFVYFTNSQTQEDNSLFGRIDTSTVNYAIKNKHKDTDFDAYYLCGPEEMIHLVKDTLKDNDVPEDKIHFELFTTTEILDELPEKPDGKTNLTVIVDDEEFSFSMNKNTLVLDAVLKENIDAPYSCQGGVCSSCIARIKEGKAEMVKNQILTDGEIAEGLILTCQAHPLTPTLTVDYDDV</sequence>
<dbReference type="CDD" id="cd00207">
    <property type="entry name" value="fer2"/>
    <property type="match status" value="1"/>
</dbReference>
<dbReference type="PANTHER" id="PTHR47354">
    <property type="entry name" value="NADH OXIDOREDUCTASE HCR"/>
    <property type="match status" value="1"/>
</dbReference>
<dbReference type="InterPro" id="IPR017938">
    <property type="entry name" value="Riboflavin_synthase-like_b-brl"/>
</dbReference>
<dbReference type="InterPro" id="IPR039261">
    <property type="entry name" value="FNR_nucleotide-bd"/>
</dbReference>
<feature type="domain" description="FAD-binding FR-type" evidence="10">
    <location>
        <begin position="33"/>
        <end position="137"/>
    </location>
</feature>